<dbReference type="SUPFAM" id="SSF118290">
    <property type="entry name" value="WRKY DNA-binding domain"/>
    <property type="match status" value="1"/>
</dbReference>
<protein>
    <recommendedName>
        <fullName evidence="7">WRKY domain-containing protein</fullName>
    </recommendedName>
</protein>
<keyword evidence="4" id="KW-0804">Transcription</keyword>
<dbReference type="EMBL" id="CP144747">
    <property type="protein sequence ID" value="WVZ63047.1"/>
    <property type="molecule type" value="Genomic_DNA"/>
</dbReference>
<dbReference type="Gene3D" id="2.20.25.80">
    <property type="entry name" value="WRKY domain"/>
    <property type="match status" value="1"/>
</dbReference>
<comment type="subcellular location">
    <subcellularLocation>
        <location evidence="1">Nucleus</location>
    </subcellularLocation>
</comment>
<evidence type="ECO:0000313" key="9">
    <source>
        <dbReference type="Proteomes" id="UP001341281"/>
    </source>
</evidence>
<evidence type="ECO:0000256" key="4">
    <source>
        <dbReference type="ARBA" id="ARBA00023163"/>
    </source>
</evidence>
<reference evidence="8 9" key="1">
    <citation type="submission" date="2024-02" db="EMBL/GenBank/DDBJ databases">
        <title>High-quality chromosome-scale genome assembly of Pensacola bahiagrass (Paspalum notatum Flugge var. saurae).</title>
        <authorList>
            <person name="Vega J.M."/>
            <person name="Podio M."/>
            <person name="Orjuela J."/>
            <person name="Siena L.A."/>
            <person name="Pessino S.C."/>
            <person name="Combes M.C."/>
            <person name="Mariac C."/>
            <person name="Albertini E."/>
            <person name="Pupilli F."/>
            <person name="Ortiz J.P.A."/>
            <person name="Leblanc O."/>
        </authorList>
    </citation>
    <scope>NUCLEOTIDE SEQUENCE [LARGE SCALE GENOMIC DNA]</scope>
    <source>
        <strain evidence="8">R1</strain>
        <tissue evidence="8">Leaf</tissue>
    </source>
</reference>
<dbReference type="Pfam" id="PF03106">
    <property type="entry name" value="WRKY"/>
    <property type="match status" value="1"/>
</dbReference>
<evidence type="ECO:0000256" key="5">
    <source>
        <dbReference type="ARBA" id="ARBA00023242"/>
    </source>
</evidence>
<feature type="domain" description="WRKY" evidence="7">
    <location>
        <begin position="123"/>
        <end position="182"/>
    </location>
</feature>
<evidence type="ECO:0000259" key="7">
    <source>
        <dbReference type="PROSITE" id="PS50811"/>
    </source>
</evidence>
<dbReference type="GO" id="GO:0005634">
    <property type="term" value="C:nucleus"/>
    <property type="evidence" value="ECO:0007669"/>
    <property type="project" value="UniProtKB-SubCell"/>
</dbReference>
<accession>A0AAQ3T089</accession>
<keyword evidence="2" id="KW-0805">Transcription regulation</keyword>
<dbReference type="InterPro" id="IPR036576">
    <property type="entry name" value="WRKY_dom_sf"/>
</dbReference>
<dbReference type="PANTHER" id="PTHR31282">
    <property type="entry name" value="WRKY TRANSCRIPTION FACTOR 21-RELATED"/>
    <property type="match status" value="1"/>
</dbReference>
<dbReference type="GO" id="GO:0043565">
    <property type="term" value="F:sequence-specific DNA binding"/>
    <property type="evidence" value="ECO:0007669"/>
    <property type="project" value="InterPro"/>
</dbReference>
<dbReference type="SMART" id="SM00774">
    <property type="entry name" value="WRKY"/>
    <property type="match status" value="1"/>
</dbReference>
<dbReference type="InterPro" id="IPR003657">
    <property type="entry name" value="WRKY_dom"/>
</dbReference>
<evidence type="ECO:0000256" key="3">
    <source>
        <dbReference type="ARBA" id="ARBA00023125"/>
    </source>
</evidence>
<feature type="region of interest" description="Disordered" evidence="6">
    <location>
        <begin position="72"/>
        <end position="102"/>
    </location>
</feature>
<keyword evidence="9" id="KW-1185">Reference proteome</keyword>
<evidence type="ECO:0000313" key="8">
    <source>
        <dbReference type="EMBL" id="WVZ63047.1"/>
    </source>
</evidence>
<proteinExistence type="predicted"/>
<dbReference type="Proteomes" id="UP001341281">
    <property type="component" value="Chromosome 03"/>
</dbReference>
<dbReference type="AlphaFoldDB" id="A0AAQ3T089"/>
<dbReference type="PROSITE" id="PS50811">
    <property type="entry name" value="WRKY"/>
    <property type="match status" value="1"/>
</dbReference>
<name>A0AAQ3T089_PASNO</name>
<dbReference type="InterPro" id="IPR044810">
    <property type="entry name" value="WRKY_plant"/>
</dbReference>
<evidence type="ECO:0000256" key="6">
    <source>
        <dbReference type="SAM" id="MobiDB-lite"/>
    </source>
</evidence>
<sequence>MGAGPGGATTEQFIVAAQKATNQLKALLANAKPLLASEGDASAGAQRSGSAVDALLSEITDSLSQALASLQLGPLDTQPPPAQPGQSSTCGGGGRRSTPRRSCQRVRMDGACRMIVLQNESQDSYKWRKYGQKEILGARFPRSYFKCGRNSSCPARKQVQQTDADPSKLELTYLEAHTCDDDPPPQSSHFVPDTMVSSSSTQWSAAQRVPTGVAAVSSAQQHHIGQPSSLPMPMPMITAGLMMMAGSNVRRTTCDHLVPSPSAPVAAAVPAALPSNTTAKCDHVPDDHMAFTPWTEEEQAEVLLFIPSPACSQSELLPTEVAKVELHGPPVWMDHDLACDGNDQNTVSDFAVVPKLQN</sequence>
<keyword evidence="5" id="KW-0539">Nucleus</keyword>
<organism evidence="8 9">
    <name type="scientific">Paspalum notatum var. saurae</name>
    <dbReference type="NCBI Taxonomy" id="547442"/>
    <lineage>
        <taxon>Eukaryota</taxon>
        <taxon>Viridiplantae</taxon>
        <taxon>Streptophyta</taxon>
        <taxon>Embryophyta</taxon>
        <taxon>Tracheophyta</taxon>
        <taxon>Spermatophyta</taxon>
        <taxon>Magnoliopsida</taxon>
        <taxon>Liliopsida</taxon>
        <taxon>Poales</taxon>
        <taxon>Poaceae</taxon>
        <taxon>PACMAD clade</taxon>
        <taxon>Panicoideae</taxon>
        <taxon>Andropogonodae</taxon>
        <taxon>Paspaleae</taxon>
        <taxon>Paspalinae</taxon>
        <taxon>Paspalum</taxon>
    </lineage>
</organism>
<keyword evidence="3" id="KW-0238">DNA-binding</keyword>
<evidence type="ECO:0000256" key="2">
    <source>
        <dbReference type="ARBA" id="ARBA00023015"/>
    </source>
</evidence>
<dbReference type="GO" id="GO:0003700">
    <property type="term" value="F:DNA-binding transcription factor activity"/>
    <property type="evidence" value="ECO:0007669"/>
    <property type="project" value="InterPro"/>
</dbReference>
<evidence type="ECO:0000256" key="1">
    <source>
        <dbReference type="ARBA" id="ARBA00004123"/>
    </source>
</evidence>
<gene>
    <name evidence="8" type="ORF">U9M48_012718</name>
</gene>